<dbReference type="Gene3D" id="2.60.120.330">
    <property type="entry name" value="B-lactam Antibiotic, Isopenicillin N Synthase, Chain"/>
    <property type="match status" value="1"/>
</dbReference>
<dbReference type="AlphaFoldDB" id="A0A835QVP8"/>
<comment type="caution">
    <text evidence="1">The sequence shown here is derived from an EMBL/GenBank/DDBJ whole genome shotgun (WGS) entry which is preliminary data.</text>
</comment>
<dbReference type="InterPro" id="IPR027443">
    <property type="entry name" value="IPNS-like_sf"/>
</dbReference>
<dbReference type="SUPFAM" id="SSF51197">
    <property type="entry name" value="Clavaminate synthase-like"/>
    <property type="match status" value="1"/>
</dbReference>
<gene>
    <name evidence="1" type="ORF">HPP92_015039</name>
</gene>
<dbReference type="OrthoDB" id="288590at2759"/>
<accession>A0A835QVP8</accession>
<evidence type="ECO:0000313" key="2">
    <source>
        <dbReference type="Proteomes" id="UP000639772"/>
    </source>
</evidence>
<organism evidence="1 2">
    <name type="scientific">Vanilla planifolia</name>
    <name type="common">Vanilla</name>
    <dbReference type="NCBI Taxonomy" id="51239"/>
    <lineage>
        <taxon>Eukaryota</taxon>
        <taxon>Viridiplantae</taxon>
        <taxon>Streptophyta</taxon>
        <taxon>Embryophyta</taxon>
        <taxon>Tracheophyta</taxon>
        <taxon>Spermatophyta</taxon>
        <taxon>Magnoliopsida</taxon>
        <taxon>Liliopsida</taxon>
        <taxon>Asparagales</taxon>
        <taxon>Orchidaceae</taxon>
        <taxon>Vanilloideae</taxon>
        <taxon>Vanilleae</taxon>
        <taxon>Vanilla</taxon>
    </lineage>
</organism>
<evidence type="ECO:0000313" key="1">
    <source>
        <dbReference type="EMBL" id="KAG0475353.1"/>
    </source>
</evidence>
<dbReference type="Proteomes" id="UP000639772">
    <property type="component" value="Chromosome 7"/>
</dbReference>
<proteinExistence type="predicted"/>
<dbReference type="EMBL" id="JADCNM010000007">
    <property type="protein sequence ID" value="KAG0475353.1"/>
    <property type="molecule type" value="Genomic_DNA"/>
</dbReference>
<sequence>MCYGDEGCSSSRDPCRGQQRNADISLAVGTWRLHSRTHCMRPFGLYDAASSDVVRFCNLLAIFHHKSTLTLASSTILQEDGSVGGLEMMDSSGNFQAVDAVPGTFIVNLGDVAKDHRLVFNEVDEAKDPNWIAIPLEDILGFITFTSFVSKSKLYLKATMRL</sequence>
<reference evidence="1 2" key="1">
    <citation type="journal article" date="2020" name="Nat. Food">
        <title>A phased Vanilla planifolia genome enables genetic improvement of flavour and production.</title>
        <authorList>
            <person name="Hasing T."/>
            <person name="Tang H."/>
            <person name="Brym M."/>
            <person name="Khazi F."/>
            <person name="Huang T."/>
            <person name="Chambers A.H."/>
        </authorList>
    </citation>
    <scope>NUCLEOTIDE SEQUENCE [LARGE SCALE GENOMIC DNA]</scope>
    <source>
        <tissue evidence="1">Leaf</tissue>
    </source>
</reference>
<name>A0A835QVP8_VANPL</name>
<protein>
    <submittedName>
        <fullName evidence="1">Uncharacterized protein</fullName>
    </submittedName>
</protein>